<evidence type="ECO:0000259" key="1">
    <source>
        <dbReference type="PROSITE" id="PS50943"/>
    </source>
</evidence>
<dbReference type="Proteomes" id="UP000306740">
    <property type="component" value="Unassembled WGS sequence"/>
</dbReference>
<dbReference type="InterPro" id="IPR001387">
    <property type="entry name" value="Cro/C1-type_HTH"/>
</dbReference>
<comment type="caution">
    <text evidence="2">The sequence shown here is derived from an EMBL/GenBank/DDBJ whole genome shotgun (WGS) entry which is preliminary data.</text>
</comment>
<protein>
    <submittedName>
        <fullName evidence="2">Helix-turn-helix transcriptional regulator</fullName>
    </submittedName>
</protein>
<feature type="domain" description="HTH cro/C1-type" evidence="1">
    <location>
        <begin position="14"/>
        <end position="68"/>
    </location>
</feature>
<organism evidence="2 3">
    <name type="scientific">Mumia zhuanghuii</name>
    <dbReference type="NCBI Taxonomy" id="2585211"/>
    <lineage>
        <taxon>Bacteria</taxon>
        <taxon>Bacillati</taxon>
        <taxon>Actinomycetota</taxon>
        <taxon>Actinomycetes</taxon>
        <taxon>Propionibacteriales</taxon>
        <taxon>Nocardioidaceae</taxon>
        <taxon>Mumia</taxon>
    </lineage>
</organism>
<dbReference type="SUPFAM" id="SSF47413">
    <property type="entry name" value="lambda repressor-like DNA-binding domains"/>
    <property type="match status" value="1"/>
</dbReference>
<dbReference type="Gene3D" id="1.10.260.40">
    <property type="entry name" value="lambda repressor-like DNA-binding domains"/>
    <property type="match status" value="1"/>
</dbReference>
<accession>A0A5C4M108</accession>
<dbReference type="CDD" id="cd00093">
    <property type="entry name" value="HTH_XRE"/>
    <property type="match status" value="1"/>
</dbReference>
<evidence type="ECO:0000313" key="3">
    <source>
        <dbReference type="Proteomes" id="UP000306740"/>
    </source>
</evidence>
<dbReference type="OrthoDB" id="2959414at2"/>
<name>A0A5C4M108_9ACTN</name>
<dbReference type="GO" id="GO:0003677">
    <property type="term" value="F:DNA binding"/>
    <property type="evidence" value="ECO:0007669"/>
    <property type="project" value="InterPro"/>
</dbReference>
<reference evidence="2 3" key="1">
    <citation type="submission" date="2019-05" db="EMBL/GenBank/DDBJ databases">
        <title>Mumia sp. nov., isolated from the intestinal contents of plateau pika (Ochotona curzoniae) in the Qinghai-Tibet plateau of China.</title>
        <authorList>
            <person name="Tian Z."/>
        </authorList>
    </citation>
    <scope>NUCLEOTIDE SEQUENCE [LARGE SCALE GENOMIC DNA]</scope>
    <source>
        <strain evidence="3">527</strain>
    </source>
</reference>
<dbReference type="PROSITE" id="PS50943">
    <property type="entry name" value="HTH_CROC1"/>
    <property type="match status" value="1"/>
</dbReference>
<evidence type="ECO:0000313" key="2">
    <source>
        <dbReference type="EMBL" id="TNC26324.1"/>
    </source>
</evidence>
<dbReference type="InterPro" id="IPR010982">
    <property type="entry name" value="Lambda_DNA-bd_dom_sf"/>
</dbReference>
<dbReference type="EMBL" id="VDFR01000246">
    <property type="protein sequence ID" value="TNC26324.1"/>
    <property type="molecule type" value="Genomic_DNA"/>
</dbReference>
<dbReference type="PANTHER" id="PTHR35010:SF4">
    <property type="entry name" value="BLL5781 PROTEIN"/>
    <property type="match status" value="1"/>
</dbReference>
<dbReference type="InterPro" id="IPR041413">
    <property type="entry name" value="MLTR_LBD"/>
</dbReference>
<dbReference type="Gene3D" id="3.30.450.180">
    <property type="match status" value="1"/>
</dbReference>
<dbReference type="PANTHER" id="PTHR35010">
    <property type="entry name" value="BLL4672 PROTEIN-RELATED"/>
    <property type="match status" value="1"/>
</dbReference>
<dbReference type="SMART" id="SM00530">
    <property type="entry name" value="HTH_XRE"/>
    <property type="match status" value="1"/>
</dbReference>
<dbReference type="Pfam" id="PF01381">
    <property type="entry name" value="HTH_3"/>
    <property type="match status" value="1"/>
</dbReference>
<dbReference type="Pfam" id="PF17765">
    <property type="entry name" value="MLTR_LBD"/>
    <property type="match status" value="1"/>
</dbReference>
<sequence length="269" mass="29192">MTTQTGESALGDLLRTWRTRRRYSQLALSSETGISTRHISFVETGRSRPSSEMILRLAAALDVPTREQNRMLLAGGFAPAFPERPLDHDDLDAVRSAVREVLVAHEPYPALAVDRLWNIVDANAGVRALTALASPTLLEGQVNALRLTLHPDGLAPHLVNLAQWRESVLAGLRRGAEARGDAQMFALHDELAAYEVPGASDDQAQGGGQVFVPMVVRIGDDVLTFLSIISTFGTPVDVTVSELAIETFVPADDTTRRWLGAHVPLTEDS</sequence>
<proteinExistence type="predicted"/>
<dbReference type="AlphaFoldDB" id="A0A5C4M108"/>
<gene>
    <name evidence="2" type="ORF">FHE65_34675</name>
</gene>